<evidence type="ECO:0000259" key="2">
    <source>
        <dbReference type="Pfam" id="PF12697"/>
    </source>
</evidence>
<feature type="domain" description="AB hydrolase-1" evidence="2">
    <location>
        <begin position="14"/>
        <end position="239"/>
    </location>
</feature>
<dbReference type="Gene3D" id="3.40.50.1820">
    <property type="entry name" value="alpha/beta hydrolase"/>
    <property type="match status" value="1"/>
</dbReference>
<dbReference type="InterPro" id="IPR000073">
    <property type="entry name" value="AB_hydrolase_1"/>
</dbReference>
<gene>
    <name evidence="3" type="ORF">LX16_1320</name>
</gene>
<comment type="caution">
    <text evidence="3">The sequence shown here is derived from an EMBL/GenBank/DDBJ whole genome shotgun (WGS) entry which is preliminary data.</text>
</comment>
<reference evidence="3 4" key="1">
    <citation type="journal article" date="2013" name="Stand. Genomic Sci.">
        <title>Genomic Encyclopedia of Type Strains, Phase I: The one thousand microbial genomes (KMG-I) project.</title>
        <authorList>
            <person name="Kyrpides N.C."/>
            <person name="Woyke T."/>
            <person name="Eisen J.A."/>
            <person name="Garrity G."/>
            <person name="Lilburn T.G."/>
            <person name="Beck B.J."/>
            <person name="Whitman W.B."/>
            <person name="Hugenholtz P."/>
            <person name="Klenk H.P."/>
        </authorList>
    </citation>
    <scope>NUCLEOTIDE SEQUENCE [LARGE SCALE GENOMIC DNA]</scope>
    <source>
        <strain evidence="3 4">DSM 45044</strain>
    </source>
</reference>
<keyword evidence="4" id="KW-1185">Reference proteome</keyword>
<dbReference type="GO" id="GO:0016020">
    <property type="term" value="C:membrane"/>
    <property type="evidence" value="ECO:0007669"/>
    <property type="project" value="TreeGrafter"/>
</dbReference>
<sequence>MILFHDVAGDGPPIVLLHSSVCDRRMWDAQVTRLSAAGHRVVCPDFRGHGDTPVPAEDYADAEDVRSLLDHLDLDRVTLVGSSFGGRVAQQVAGAWPERVERLLLLCPAPLEWGEQSAEMAAFETAEENLLAEGRVQEAAVLNADTWLGPEAGEAARVAVIEMQRHAFEVQLAAPEVSGREVPGDPSRITARTLAIGGRFDLPDLRAAAAGIPEVIPGAEYRELDWAGHLPSLERPDEITGLIAGFAAD</sequence>
<proteinExistence type="predicted"/>
<dbReference type="RefSeq" id="WP_147134577.1">
    <property type="nucleotide sequence ID" value="NZ_BAABIJ010000001.1"/>
</dbReference>
<dbReference type="PRINTS" id="PR00412">
    <property type="entry name" value="EPOXHYDRLASE"/>
</dbReference>
<dbReference type="Pfam" id="PF12697">
    <property type="entry name" value="Abhydrolase_6"/>
    <property type="match status" value="1"/>
</dbReference>
<accession>A0A562VCK4</accession>
<dbReference type="Proteomes" id="UP000321617">
    <property type="component" value="Unassembled WGS sequence"/>
</dbReference>
<dbReference type="PANTHER" id="PTHR43798">
    <property type="entry name" value="MONOACYLGLYCEROL LIPASE"/>
    <property type="match status" value="1"/>
</dbReference>
<dbReference type="PANTHER" id="PTHR43798:SF31">
    <property type="entry name" value="AB HYDROLASE SUPERFAMILY PROTEIN YCLE"/>
    <property type="match status" value="1"/>
</dbReference>
<organism evidence="3 4">
    <name type="scientific">Stackebrandtia albiflava</name>
    <dbReference type="NCBI Taxonomy" id="406432"/>
    <lineage>
        <taxon>Bacteria</taxon>
        <taxon>Bacillati</taxon>
        <taxon>Actinomycetota</taxon>
        <taxon>Actinomycetes</taxon>
        <taxon>Glycomycetales</taxon>
        <taxon>Glycomycetaceae</taxon>
        <taxon>Stackebrandtia</taxon>
    </lineage>
</organism>
<dbReference type="OrthoDB" id="495620at2"/>
<protein>
    <submittedName>
        <fullName evidence="3">Pimeloyl-ACP methyl ester carboxylesterase</fullName>
    </submittedName>
</protein>
<dbReference type="InterPro" id="IPR050266">
    <property type="entry name" value="AB_hydrolase_sf"/>
</dbReference>
<dbReference type="EMBL" id="VLLL01000005">
    <property type="protein sequence ID" value="TWJ15609.1"/>
    <property type="molecule type" value="Genomic_DNA"/>
</dbReference>
<dbReference type="AlphaFoldDB" id="A0A562VCK4"/>
<dbReference type="PRINTS" id="PR00111">
    <property type="entry name" value="ABHYDROLASE"/>
</dbReference>
<dbReference type="GO" id="GO:0016787">
    <property type="term" value="F:hydrolase activity"/>
    <property type="evidence" value="ECO:0007669"/>
    <property type="project" value="UniProtKB-KW"/>
</dbReference>
<evidence type="ECO:0000256" key="1">
    <source>
        <dbReference type="ARBA" id="ARBA00022801"/>
    </source>
</evidence>
<evidence type="ECO:0000313" key="4">
    <source>
        <dbReference type="Proteomes" id="UP000321617"/>
    </source>
</evidence>
<dbReference type="SUPFAM" id="SSF53474">
    <property type="entry name" value="alpha/beta-Hydrolases"/>
    <property type="match status" value="1"/>
</dbReference>
<dbReference type="InterPro" id="IPR000639">
    <property type="entry name" value="Epox_hydrolase-like"/>
</dbReference>
<name>A0A562VCK4_9ACTN</name>
<evidence type="ECO:0000313" key="3">
    <source>
        <dbReference type="EMBL" id="TWJ15609.1"/>
    </source>
</evidence>
<keyword evidence="1" id="KW-0378">Hydrolase</keyword>
<dbReference type="InterPro" id="IPR029058">
    <property type="entry name" value="AB_hydrolase_fold"/>
</dbReference>